<dbReference type="Pfam" id="PF00388">
    <property type="entry name" value="PI-PLC-X"/>
    <property type="match status" value="1"/>
</dbReference>
<evidence type="ECO:0000256" key="8">
    <source>
        <dbReference type="SAM" id="MobiDB-lite"/>
    </source>
</evidence>
<dbReference type="PROSITE" id="PS50007">
    <property type="entry name" value="PIPLC_X_DOMAIN"/>
    <property type="match status" value="1"/>
</dbReference>
<feature type="compositionally biased region" description="Basic and acidic residues" evidence="8">
    <location>
        <begin position="624"/>
        <end position="633"/>
    </location>
</feature>
<dbReference type="PRINTS" id="PR00390">
    <property type="entry name" value="PHPHLIPASEC"/>
</dbReference>
<gene>
    <name evidence="10" type="ORF">ESCO_004209</name>
</gene>
<dbReference type="InterPro" id="IPR001192">
    <property type="entry name" value="PI-PLC_fam"/>
</dbReference>
<dbReference type="InterPro" id="IPR017946">
    <property type="entry name" value="PLC-like_Pdiesterase_TIM-brl"/>
</dbReference>
<keyword evidence="11" id="KW-1185">Reference proteome</keyword>
<proteinExistence type="predicted"/>
<evidence type="ECO:0000313" key="10">
    <source>
        <dbReference type="EMBL" id="KOS21171.1"/>
    </source>
</evidence>
<dbReference type="FunFam" id="3.20.20.190:FF:000039">
    <property type="entry name" value="Phosphoinositide phospholipase C"/>
    <property type="match status" value="1"/>
</dbReference>
<dbReference type="OrthoDB" id="269822at2759"/>
<dbReference type="SUPFAM" id="SSF49562">
    <property type="entry name" value="C2 domain (Calcium/lipid-binding domain, CaLB)"/>
    <property type="match status" value="1"/>
</dbReference>
<evidence type="ECO:0000256" key="3">
    <source>
        <dbReference type="ARBA" id="ARBA00022963"/>
    </source>
</evidence>
<dbReference type="STRING" id="150374.A0A0M8N6W2"/>
<dbReference type="SMART" id="SM00148">
    <property type="entry name" value="PLCXc"/>
    <property type="match status" value="1"/>
</dbReference>
<dbReference type="PROSITE" id="PS50008">
    <property type="entry name" value="PIPLC_Y_DOMAIN"/>
    <property type="match status" value="1"/>
</dbReference>
<dbReference type="SMART" id="SM00149">
    <property type="entry name" value="PLCYc"/>
    <property type="match status" value="1"/>
</dbReference>
<dbReference type="CDD" id="cd08598">
    <property type="entry name" value="PI-PLC1c_yeast"/>
    <property type="match status" value="1"/>
</dbReference>
<keyword evidence="5" id="KW-0807">Transducer</keyword>
<comment type="function">
    <text evidence="6">The production of the second messenger molecules diacylglycerol (DAG) and inositol 1,4,5-trisphosphate (IP3) is mediated by activated phosphatidylinositol-specific phospholipase C enzymes.</text>
</comment>
<dbReference type="Gene3D" id="3.20.20.190">
    <property type="entry name" value="Phosphatidylinositol (PI) phosphodiesterase"/>
    <property type="match status" value="2"/>
</dbReference>
<feature type="region of interest" description="Disordered" evidence="8">
    <location>
        <begin position="233"/>
        <end position="265"/>
    </location>
</feature>
<keyword evidence="3 7" id="KW-0442">Lipid degradation</keyword>
<feature type="region of interest" description="Disordered" evidence="8">
    <location>
        <begin position="394"/>
        <end position="448"/>
    </location>
</feature>
<dbReference type="Gene3D" id="2.60.40.150">
    <property type="entry name" value="C2 domain"/>
    <property type="match status" value="1"/>
</dbReference>
<evidence type="ECO:0000256" key="7">
    <source>
        <dbReference type="RuleBase" id="RU361133"/>
    </source>
</evidence>
<accession>A0A0M8N6W2</accession>
<feature type="region of interest" description="Disordered" evidence="8">
    <location>
        <begin position="624"/>
        <end position="644"/>
    </location>
</feature>
<dbReference type="GO" id="GO:0048015">
    <property type="term" value="P:phosphatidylinositol-mediated signaling"/>
    <property type="evidence" value="ECO:0007669"/>
    <property type="project" value="TreeGrafter"/>
</dbReference>
<feature type="compositionally biased region" description="Acidic residues" evidence="8">
    <location>
        <begin position="412"/>
        <end position="423"/>
    </location>
</feature>
<dbReference type="PANTHER" id="PTHR10336:SF82">
    <property type="entry name" value="PHOSPHOINOSITIDE PHOSPHOLIPASE C"/>
    <property type="match status" value="1"/>
</dbReference>
<dbReference type="EMBL" id="LGSR01000013">
    <property type="protein sequence ID" value="KOS21171.1"/>
    <property type="molecule type" value="Genomic_DNA"/>
</dbReference>
<dbReference type="Proteomes" id="UP000053831">
    <property type="component" value="Unassembled WGS sequence"/>
</dbReference>
<evidence type="ECO:0000256" key="5">
    <source>
        <dbReference type="ARBA" id="ARBA00023224"/>
    </source>
</evidence>
<sequence>MSLLCGLIRRRRRRDNNAEKPKRRRTISIFDIEIGALKGFIKSATAHGPNLDNQDTVAADYESIIDPHRISREMHDHLTKLYDSLRGSDPILSRDQFARFLTEDQGEQTVSLDQENYTRGEFLQALAVDYDWDIVRKLPEKDGSKPITNYFINSSHNTYLDGNQWISESSSESYKSVLLRGCRCIEIDVWNGDANINGGDSGLSITGSSLPFAAAAVRDKVDEKVEMARELARSYLGSPKPNHSRSTSAHSRALPDDASRSSTLQVVADSQVSLERLELSRTGTPRQRNPFPRDEPIVTHGWTLTTPCGFREVCETVRDYGFVNTDLPIIISLEVHADLNQQEIMVRIMKDVWGDMLVQEPLEGCDPKFRVPKLDELRNRILVKVKRAAPKINNAHVASTLPPMPSAAAAAADDDDGQSDDGQSDLRQTVSSPPQAAPPAHDTSGKVPICKNLSDLAVYTRSQRFEGFSTPGARLPTHIFSVKETRILDLHDKEPSSVFQHNKSFFMRLFPDGRRVDSSNPDPSLFWHKGVQMVAMNWQNMDEGMMVNEAMFADEGGFVLKPPCYQSGNKEATSVDEVDARIFSLTLVVYAGRNIPTGSDDEKSGSALRPLIKAELLVGDADKKGDSAYKGRTEPAAGRNPDWPGGASLHFRNIPRVTPELGFLKLKIEDDSRTVGSPSLAWACVRLDRIQPGYRFIALRDVHGHAIEGGKLLVKVVKQVRRSEA</sequence>
<evidence type="ECO:0000256" key="2">
    <source>
        <dbReference type="ARBA" id="ARBA00022801"/>
    </source>
</evidence>
<keyword evidence="4 7" id="KW-0443">Lipid metabolism</keyword>
<protein>
    <recommendedName>
        <fullName evidence="7">Phosphoinositide phospholipase C</fullName>
        <ecNumber evidence="7">3.1.4.11</ecNumber>
    </recommendedName>
</protein>
<feature type="domain" description="PI-PLC Y-box" evidence="9">
    <location>
        <begin position="453"/>
        <end position="566"/>
    </location>
</feature>
<dbReference type="SUPFAM" id="SSF51695">
    <property type="entry name" value="PLC-like phosphodiesterases"/>
    <property type="match status" value="1"/>
</dbReference>
<dbReference type="CDD" id="cd00275">
    <property type="entry name" value="C2_PLC_like"/>
    <property type="match status" value="1"/>
</dbReference>
<evidence type="ECO:0000313" key="11">
    <source>
        <dbReference type="Proteomes" id="UP000053831"/>
    </source>
</evidence>
<dbReference type="EC" id="3.1.4.11" evidence="7"/>
<dbReference type="InterPro" id="IPR001711">
    <property type="entry name" value="PLipase_C_Pinositol-sp_Y"/>
</dbReference>
<evidence type="ECO:0000256" key="1">
    <source>
        <dbReference type="ARBA" id="ARBA00001195"/>
    </source>
</evidence>
<name>A0A0M8N6W2_ESCWE</name>
<dbReference type="GO" id="GO:0004435">
    <property type="term" value="F:phosphatidylinositol-4,5-bisphosphate phospholipase C activity"/>
    <property type="evidence" value="ECO:0007669"/>
    <property type="project" value="UniProtKB-EC"/>
</dbReference>
<dbReference type="AlphaFoldDB" id="A0A0M8N6W2"/>
<dbReference type="InterPro" id="IPR000909">
    <property type="entry name" value="PLipase_C_PInositol-sp_X_dom"/>
</dbReference>
<organism evidence="10 11">
    <name type="scientific">Escovopsis weberi</name>
    <dbReference type="NCBI Taxonomy" id="150374"/>
    <lineage>
        <taxon>Eukaryota</taxon>
        <taxon>Fungi</taxon>
        <taxon>Dikarya</taxon>
        <taxon>Ascomycota</taxon>
        <taxon>Pezizomycotina</taxon>
        <taxon>Sordariomycetes</taxon>
        <taxon>Hypocreomycetidae</taxon>
        <taxon>Hypocreales</taxon>
        <taxon>Hypocreaceae</taxon>
        <taxon>Escovopsis</taxon>
    </lineage>
</organism>
<evidence type="ECO:0000256" key="6">
    <source>
        <dbReference type="ARBA" id="ARBA00059664"/>
    </source>
</evidence>
<dbReference type="GO" id="GO:0051209">
    <property type="term" value="P:release of sequestered calcium ion into cytosol"/>
    <property type="evidence" value="ECO:0007669"/>
    <property type="project" value="TreeGrafter"/>
</dbReference>
<comment type="catalytic activity">
    <reaction evidence="1 7">
        <text>a 1,2-diacyl-sn-glycero-3-phospho-(1D-myo-inositol-4,5-bisphosphate) + H2O = 1D-myo-inositol 1,4,5-trisphosphate + a 1,2-diacyl-sn-glycerol + H(+)</text>
        <dbReference type="Rhea" id="RHEA:33179"/>
        <dbReference type="ChEBI" id="CHEBI:15377"/>
        <dbReference type="ChEBI" id="CHEBI:15378"/>
        <dbReference type="ChEBI" id="CHEBI:17815"/>
        <dbReference type="ChEBI" id="CHEBI:58456"/>
        <dbReference type="ChEBI" id="CHEBI:203600"/>
        <dbReference type="EC" id="3.1.4.11"/>
    </reaction>
</comment>
<dbReference type="PANTHER" id="PTHR10336">
    <property type="entry name" value="PHOSPHOINOSITIDE-SPECIFIC PHOSPHOLIPASE C FAMILY PROTEIN"/>
    <property type="match status" value="1"/>
</dbReference>
<keyword evidence="2 7" id="KW-0378">Hydrolase</keyword>
<dbReference type="Pfam" id="PF00387">
    <property type="entry name" value="PI-PLC-Y"/>
    <property type="match status" value="1"/>
</dbReference>
<reference evidence="10 11" key="1">
    <citation type="submission" date="2015-07" db="EMBL/GenBank/DDBJ databases">
        <title>The genome of the fungus Escovopsis weberi, a specialized disease agent of ant agriculture.</title>
        <authorList>
            <person name="de Man T.J."/>
            <person name="Stajich J.E."/>
            <person name="Kubicek C.P."/>
            <person name="Chenthamara K."/>
            <person name="Atanasova L."/>
            <person name="Druzhinina I.S."/>
            <person name="Birnbaum S."/>
            <person name="Barribeau S.M."/>
            <person name="Teiling C."/>
            <person name="Suen G."/>
            <person name="Currie C."/>
            <person name="Gerardo N.M."/>
        </authorList>
    </citation>
    <scope>NUCLEOTIDE SEQUENCE [LARGE SCALE GENOMIC DNA]</scope>
</reference>
<dbReference type="GO" id="GO:0016042">
    <property type="term" value="P:lipid catabolic process"/>
    <property type="evidence" value="ECO:0007669"/>
    <property type="project" value="UniProtKB-KW"/>
</dbReference>
<comment type="caution">
    <text evidence="10">The sequence shown here is derived from an EMBL/GenBank/DDBJ whole genome shotgun (WGS) entry which is preliminary data.</text>
</comment>
<dbReference type="InterPro" id="IPR035892">
    <property type="entry name" value="C2_domain_sf"/>
</dbReference>
<evidence type="ECO:0000259" key="9">
    <source>
        <dbReference type="PROSITE" id="PS50008"/>
    </source>
</evidence>
<evidence type="ECO:0000256" key="4">
    <source>
        <dbReference type="ARBA" id="ARBA00023098"/>
    </source>
</evidence>